<dbReference type="SMART" id="SM00558">
    <property type="entry name" value="JmjC"/>
    <property type="match status" value="1"/>
</dbReference>
<feature type="compositionally biased region" description="Polar residues" evidence="1">
    <location>
        <begin position="190"/>
        <end position="217"/>
    </location>
</feature>
<feature type="domain" description="JmjC" evidence="3">
    <location>
        <begin position="329"/>
        <end position="495"/>
    </location>
</feature>
<evidence type="ECO:0008006" key="6">
    <source>
        <dbReference type="Google" id="ProtNLM"/>
    </source>
</evidence>
<feature type="domain" description="JmjN" evidence="2">
    <location>
        <begin position="53"/>
        <end position="94"/>
    </location>
</feature>
<dbReference type="VEuPathDB" id="AmoebaDB:NF0070840"/>
<dbReference type="AlphaFoldDB" id="A0A6A5BSJ7"/>
<proteinExistence type="predicted"/>
<organism evidence="4 5">
    <name type="scientific">Naegleria fowleri</name>
    <name type="common">Brain eating amoeba</name>
    <dbReference type="NCBI Taxonomy" id="5763"/>
    <lineage>
        <taxon>Eukaryota</taxon>
        <taxon>Discoba</taxon>
        <taxon>Heterolobosea</taxon>
        <taxon>Tetramitia</taxon>
        <taxon>Eutetramitia</taxon>
        <taxon>Vahlkampfiidae</taxon>
        <taxon>Naegleria</taxon>
    </lineage>
</organism>
<dbReference type="OMA" id="DNNIRCC"/>
<dbReference type="RefSeq" id="XP_044564880.1">
    <property type="nucleotide sequence ID" value="XM_044704005.1"/>
</dbReference>
<dbReference type="EMBL" id="VFQX01000019">
    <property type="protein sequence ID" value="KAF0980167.1"/>
    <property type="molecule type" value="Genomic_DNA"/>
</dbReference>
<protein>
    <recommendedName>
        <fullName evidence="6">JmjC domain-containing protein</fullName>
    </recommendedName>
</protein>
<dbReference type="Proteomes" id="UP000444721">
    <property type="component" value="Unassembled WGS sequence"/>
</dbReference>
<accession>A0A6A5BSJ7</accession>
<dbReference type="SUPFAM" id="SSF51197">
    <property type="entry name" value="Clavaminate synthase-like"/>
    <property type="match status" value="1"/>
</dbReference>
<evidence type="ECO:0000259" key="3">
    <source>
        <dbReference type="PROSITE" id="PS51184"/>
    </source>
</evidence>
<dbReference type="GO" id="GO:0010468">
    <property type="term" value="P:regulation of gene expression"/>
    <property type="evidence" value="ECO:0007669"/>
    <property type="project" value="TreeGrafter"/>
</dbReference>
<feature type="compositionally biased region" description="Low complexity" evidence="1">
    <location>
        <begin position="1"/>
        <end position="15"/>
    </location>
</feature>
<reference evidence="4 5" key="1">
    <citation type="journal article" date="2019" name="Sci. Rep.">
        <title>Nanopore sequencing improves the draft genome of the human pathogenic amoeba Naegleria fowleri.</title>
        <authorList>
            <person name="Liechti N."/>
            <person name="Schurch N."/>
            <person name="Bruggmann R."/>
            <person name="Wittwer M."/>
        </authorList>
    </citation>
    <scope>NUCLEOTIDE SEQUENCE [LARGE SCALE GENOMIC DNA]</scope>
    <source>
        <strain evidence="4 5">ATCC 30894</strain>
    </source>
</reference>
<dbReference type="OrthoDB" id="1678912at2759"/>
<dbReference type="VEuPathDB" id="AmoebaDB:NfTy_029350"/>
<sequence>MISQPPSQTCTTTSPVASSSKYNHPMTIEPSSNTPSSSSGQWNPADMSDIPFAATLYPTEEEFLKPIEYVESIRHIGEKYGIVKIVPPEKYKLEPAEDFSDLEVSASAFKFICKIQNINQLQFRNLEQKRKFEKMVRNGEFPSNNDNNIIQPVEETSKDILVSDDATQNLKRKIEELFPNTETPEKRLKNSPTSHIKTESESVTQASSSTTETGNTSAKDDLFGFERTKKPISLKKYKEMADKFFRDYFTERIQRGTTVTLPQKEKKKLAKNGGFKKVEGVNYFEDINHITADDIEREYWRIVHNPEEQIQVQYGNDLPVSEHKSFFPPSWKCGWDANLLPKLPDSLLSFLNIDIPGVNIPMLYIGMLFSSFCWHVEDHFMYALNFIHHGAGKQWYGIPACGADKFEQVFRKLFPHLIDGQPAILHMLVTQISPTILAREGVPVYKLHHEPGTIVVTFPRAYHAGFNQGFNIAESVNFTSYSWLQYNRLAMSKYYECKRQTTFPSEQLIISAATSILSGKRQKGSSKFFDTTCKFMKEELEHIFNNEKEFRTELLQLISEKEARQMPCISNRNIEKLRTCSQKDNNIRCCECNSDCYISAVTMKEKKKENHYCLRCAIKRAMQDKTFAAKCYIIERLSVEGLAQLHEKFEKLVQSLSISSEK</sequence>
<dbReference type="GO" id="GO:0000785">
    <property type="term" value="C:chromatin"/>
    <property type="evidence" value="ECO:0007669"/>
    <property type="project" value="TreeGrafter"/>
</dbReference>
<gene>
    <name evidence="4" type="ORF">FDP41_013381</name>
</gene>
<comment type="caution">
    <text evidence="4">The sequence shown here is derived from an EMBL/GenBank/DDBJ whole genome shotgun (WGS) entry which is preliminary data.</text>
</comment>
<evidence type="ECO:0000256" key="1">
    <source>
        <dbReference type="SAM" id="MobiDB-lite"/>
    </source>
</evidence>
<name>A0A6A5BSJ7_NAEFO</name>
<feature type="region of interest" description="Disordered" evidence="1">
    <location>
        <begin position="1"/>
        <end position="44"/>
    </location>
</feature>
<dbReference type="PANTHER" id="PTHR10694">
    <property type="entry name" value="LYSINE-SPECIFIC DEMETHYLASE"/>
    <property type="match status" value="1"/>
</dbReference>
<keyword evidence="5" id="KW-1185">Reference proteome</keyword>
<dbReference type="VEuPathDB" id="AmoebaDB:FDP41_013381"/>
<dbReference type="PROSITE" id="PS51183">
    <property type="entry name" value="JMJN"/>
    <property type="match status" value="1"/>
</dbReference>
<evidence type="ECO:0000259" key="2">
    <source>
        <dbReference type="PROSITE" id="PS51183"/>
    </source>
</evidence>
<dbReference type="InterPro" id="IPR003347">
    <property type="entry name" value="JmjC_dom"/>
</dbReference>
<dbReference type="PROSITE" id="PS51184">
    <property type="entry name" value="JMJC"/>
    <property type="match status" value="1"/>
</dbReference>
<dbReference type="GeneID" id="68120596"/>
<dbReference type="GO" id="GO:0005634">
    <property type="term" value="C:nucleus"/>
    <property type="evidence" value="ECO:0007669"/>
    <property type="project" value="TreeGrafter"/>
</dbReference>
<dbReference type="Pfam" id="PF02375">
    <property type="entry name" value="JmjN"/>
    <property type="match status" value="1"/>
</dbReference>
<dbReference type="InterPro" id="IPR003349">
    <property type="entry name" value="JmjN"/>
</dbReference>
<evidence type="ECO:0000313" key="5">
    <source>
        <dbReference type="Proteomes" id="UP000444721"/>
    </source>
</evidence>
<dbReference type="GO" id="GO:0032452">
    <property type="term" value="F:histone demethylase activity"/>
    <property type="evidence" value="ECO:0007669"/>
    <property type="project" value="TreeGrafter"/>
</dbReference>
<dbReference type="SMART" id="SM00545">
    <property type="entry name" value="JmjN"/>
    <property type="match status" value="1"/>
</dbReference>
<dbReference type="Gene3D" id="2.60.120.650">
    <property type="entry name" value="Cupin"/>
    <property type="match status" value="1"/>
</dbReference>
<dbReference type="Pfam" id="PF02373">
    <property type="entry name" value="JmjC"/>
    <property type="match status" value="1"/>
</dbReference>
<evidence type="ECO:0000313" key="4">
    <source>
        <dbReference type="EMBL" id="KAF0980167.1"/>
    </source>
</evidence>
<feature type="compositionally biased region" description="Low complexity" evidence="1">
    <location>
        <begin position="30"/>
        <end position="39"/>
    </location>
</feature>
<feature type="region of interest" description="Disordered" evidence="1">
    <location>
        <begin position="177"/>
        <end position="219"/>
    </location>
</feature>